<protein>
    <submittedName>
        <fullName evidence="5">MCE associated membrane protein</fullName>
    </submittedName>
</protein>
<feature type="compositionally biased region" description="Polar residues" evidence="3">
    <location>
        <begin position="15"/>
        <end position="40"/>
    </location>
</feature>
<keyword evidence="4" id="KW-0812">Transmembrane</keyword>
<dbReference type="PANTHER" id="PTHR37042:SF4">
    <property type="entry name" value="OUTER MEMBRANE PROTEIN RV1973"/>
    <property type="match status" value="1"/>
</dbReference>
<keyword evidence="4" id="KW-1133">Transmembrane helix</keyword>
<evidence type="ECO:0000313" key="6">
    <source>
        <dbReference type="Proteomes" id="UP000254978"/>
    </source>
</evidence>
<name>A0A378TKX6_9MYCO</name>
<dbReference type="PANTHER" id="PTHR37042">
    <property type="entry name" value="OUTER MEMBRANE PROTEIN RV1973"/>
    <property type="match status" value="1"/>
</dbReference>
<dbReference type="EMBL" id="UGQT01000001">
    <property type="protein sequence ID" value="STZ60827.1"/>
    <property type="molecule type" value="Genomic_DNA"/>
</dbReference>
<proteinExistence type="predicted"/>
<evidence type="ECO:0000256" key="2">
    <source>
        <dbReference type="ARBA" id="ARBA00023136"/>
    </source>
</evidence>
<evidence type="ECO:0000313" key="5">
    <source>
        <dbReference type="EMBL" id="STZ60827.1"/>
    </source>
</evidence>
<evidence type="ECO:0000256" key="4">
    <source>
        <dbReference type="SAM" id="Phobius"/>
    </source>
</evidence>
<sequence length="238" mass="25412">MSTEDKKINDDTTAEDSTGVPTETTTDSGELTDSTAQELQPSEVDESSEVDEPADVQEPTDIQEPATSEAVTPAEETRSTWPRVLVFAVLPALALVLGGVAGYLKWLDNSVRSEDVVRIESVQVAKDATVKLLSYQPDTVEQDLGSARDLLTGEFRDSYTQLINDVVIPGSKEKQISATATVPAAASVSAEPNKAVVLVFVNQTVVVGADAPTATTSSVQVTMDRVGDRWLISEFNPV</sequence>
<evidence type="ECO:0000256" key="1">
    <source>
        <dbReference type="ARBA" id="ARBA00004370"/>
    </source>
</evidence>
<feature type="compositionally biased region" description="Basic and acidic residues" evidence="3">
    <location>
        <begin position="1"/>
        <end position="10"/>
    </location>
</feature>
<feature type="compositionally biased region" description="Acidic residues" evidence="3">
    <location>
        <begin position="43"/>
        <end position="55"/>
    </location>
</feature>
<dbReference type="AlphaFoldDB" id="A0A378TKX6"/>
<accession>A0A378TKX6</accession>
<organism evidence="5 6">
    <name type="scientific">Mycolicibacterium tokaiense</name>
    <dbReference type="NCBI Taxonomy" id="39695"/>
    <lineage>
        <taxon>Bacteria</taxon>
        <taxon>Bacillati</taxon>
        <taxon>Actinomycetota</taxon>
        <taxon>Actinomycetes</taxon>
        <taxon>Mycobacteriales</taxon>
        <taxon>Mycobacteriaceae</taxon>
        <taxon>Mycolicibacterium</taxon>
    </lineage>
</organism>
<evidence type="ECO:0000256" key="3">
    <source>
        <dbReference type="SAM" id="MobiDB-lite"/>
    </source>
</evidence>
<keyword evidence="2 4" id="KW-0472">Membrane</keyword>
<gene>
    <name evidence="5" type="ORF">NCTC10821_04371</name>
</gene>
<reference evidence="5 6" key="1">
    <citation type="submission" date="2018-06" db="EMBL/GenBank/DDBJ databases">
        <authorList>
            <consortium name="Pathogen Informatics"/>
            <person name="Doyle S."/>
        </authorList>
    </citation>
    <scope>NUCLEOTIDE SEQUENCE [LARGE SCALE GENOMIC DNA]</scope>
    <source>
        <strain evidence="5 6">NCTC10821</strain>
    </source>
</reference>
<dbReference type="RefSeq" id="WP_232067699.1">
    <property type="nucleotide sequence ID" value="NZ_AP022600.1"/>
</dbReference>
<keyword evidence="6" id="KW-1185">Reference proteome</keyword>
<feature type="region of interest" description="Disordered" evidence="3">
    <location>
        <begin position="1"/>
        <end position="77"/>
    </location>
</feature>
<dbReference type="GO" id="GO:0016020">
    <property type="term" value="C:membrane"/>
    <property type="evidence" value="ECO:0007669"/>
    <property type="project" value="UniProtKB-SubCell"/>
</dbReference>
<comment type="subcellular location">
    <subcellularLocation>
        <location evidence="1">Membrane</location>
    </subcellularLocation>
</comment>
<dbReference type="Proteomes" id="UP000254978">
    <property type="component" value="Unassembled WGS sequence"/>
</dbReference>
<feature type="transmembrane region" description="Helical" evidence="4">
    <location>
        <begin position="84"/>
        <end position="104"/>
    </location>
</feature>